<proteinExistence type="predicted"/>
<comment type="caution">
    <text evidence="1">The sequence shown here is derived from an EMBL/GenBank/DDBJ whole genome shotgun (WGS) entry which is preliminary data.</text>
</comment>
<dbReference type="EMBL" id="JAHUTI010010613">
    <property type="protein sequence ID" value="MED6235593.1"/>
    <property type="molecule type" value="Genomic_DNA"/>
</dbReference>
<gene>
    <name evidence="1" type="ORF">ATANTOWER_029724</name>
</gene>
<name>A0ABU7AC96_9TELE</name>
<evidence type="ECO:0000313" key="1">
    <source>
        <dbReference type="EMBL" id="MED6235593.1"/>
    </source>
</evidence>
<evidence type="ECO:0000313" key="2">
    <source>
        <dbReference type="Proteomes" id="UP001345963"/>
    </source>
</evidence>
<reference evidence="1 2" key="1">
    <citation type="submission" date="2021-07" db="EMBL/GenBank/DDBJ databases">
        <authorList>
            <person name="Palmer J.M."/>
        </authorList>
    </citation>
    <scope>NUCLEOTIDE SEQUENCE [LARGE SCALE GENOMIC DNA]</scope>
    <source>
        <strain evidence="1 2">AT_MEX2019</strain>
        <tissue evidence="1">Muscle</tissue>
    </source>
</reference>
<dbReference type="Proteomes" id="UP001345963">
    <property type="component" value="Unassembled WGS sequence"/>
</dbReference>
<accession>A0ABU7AC96</accession>
<organism evidence="1 2">
    <name type="scientific">Ataeniobius toweri</name>
    <dbReference type="NCBI Taxonomy" id="208326"/>
    <lineage>
        <taxon>Eukaryota</taxon>
        <taxon>Metazoa</taxon>
        <taxon>Chordata</taxon>
        <taxon>Craniata</taxon>
        <taxon>Vertebrata</taxon>
        <taxon>Euteleostomi</taxon>
        <taxon>Actinopterygii</taxon>
        <taxon>Neopterygii</taxon>
        <taxon>Teleostei</taxon>
        <taxon>Neoteleostei</taxon>
        <taxon>Acanthomorphata</taxon>
        <taxon>Ovalentaria</taxon>
        <taxon>Atherinomorphae</taxon>
        <taxon>Cyprinodontiformes</taxon>
        <taxon>Goodeidae</taxon>
        <taxon>Ataeniobius</taxon>
    </lineage>
</organism>
<keyword evidence="2" id="KW-1185">Reference proteome</keyword>
<protein>
    <submittedName>
        <fullName evidence="1">Uncharacterized protein</fullName>
    </submittedName>
</protein>
<sequence length="101" mass="11725">MHSQTQKALCVVHQPSHNAFVNKGQTNVVKKYEMNCYIQLQPSSRISSRMTTQTAIRQLVPQHQKQNHKTIFLPQAVKMLNSCQDYVLITTLIKYLYLFCV</sequence>